<dbReference type="InParanoid" id="A0A6L2PZ18"/>
<keyword evidence="2" id="KW-1185">Reference proteome</keyword>
<proteinExistence type="predicted"/>
<accession>A0A6L2PZ18</accession>
<name>A0A6L2PZ18_COPFO</name>
<feature type="non-terminal residue" evidence="1">
    <location>
        <position position="164"/>
    </location>
</feature>
<dbReference type="AlphaFoldDB" id="A0A6L2PZ18"/>
<evidence type="ECO:0000313" key="2">
    <source>
        <dbReference type="Proteomes" id="UP000502823"/>
    </source>
</evidence>
<reference evidence="2" key="1">
    <citation type="submission" date="2020-01" db="EMBL/GenBank/DDBJ databases">
        <title>Draft genome sequence of the Termite Coptotermes fromosanus.</title>
        <authorList>
            <person name="Itakura S."/>
            <person name="Yosikawa Y."/>
            <person name="Umezawa K."/>
        </authorList>
    </citation>
    <scope>NUCLEOTIDE SEQUENCE [LARGE SCALE GENOMIC DNA]</scope>
</reference>
<dbReference type="Proteomes" id="UP000502823">
    <property type="component" value="Unassembled WGS sequence"/>
</dbReference>
<protein>
    <submittedName>
        <fullName evidence="1">Uncharacterized protein</fullName>
    </submittedName>
</protein>
<comment type="caution">
    <text evidence="1">The sequence shown here is derived from an EMBL/GenBank/DDBJ whole genome shotgun (WGS) entry which is preliminary data.</text>
</comment>
<evidence type="ECO:0000313" key="1">
    <source>
        <dbReference type="EMBL" id="GFG34967.1"/>
    </source>
</evidence>
<dbReference type="OrthoDB" id="7946534at2759"/>
<gene>
    <name evidence="1" type="ORF">Cfor_05149</name>
</gene>
<organism evidence="1 2">
    <name type="scientific">Coptotermes formosanus</name>
    <name type="common">Formosan subterranean termite</name>
    <dbReference type="NCBI Taxonomy" id="36987"/>
    <lineage>
        <taxon>Eukaryota</taxon>
        <taxon>Metazoa</taxon>
        <taxon>Ecdysozoa</taxon>
        <taxon>Arthropoda</taxon>
        <taxon>Hexapoda</taxon>
        <taxon>Insecta</taxon>
        <taxon>Pterygota</taxon>
        <taxon>Neoptera</taxon>
        <taxon>Polyneoptera</taxon>
        <taxon>Dictyoptera</taxon>
        <taxon>Blattodea</taxon>
        <taxon>Blattoidea</taxon>
        <taxon>Termitoidae</taxon>
        <taxon>Rhinotermitidae</taxon>
        <taxon>Coptotermes</taxon>
    </lineage>
</organism>
<dbReference type="EMBL" id="BLKM01005615">
    <property type="protein sequence ID" value="GFG34967.1"/>
    <property type="molecule type" value="Genomic_DNA"/>
</dbReference>
<sequence length="164" mass="18929">MQQTIFNGFEKVRMSRSAVDREPPAHPRTAHTSENVQKLRVSLLNGPRCSACWHLVALGISDGSVWHTSHEDLHLHPYKIQMNFRYWTEENPRLLHETPLHSEKVTVGWGVIAFGILEPCLFQDGSGQSVMVTSDRYVVILQECLHEELCQGRVKMHVLWFRQD</sequence>